<reference evidence="1 2" key="1">
    <citation type="submission" date="2020-10" db="EMBL/GenBank/DDBJ databases">
        <title>The Coptis chinensis genome and diversification of protoberbering-type alkaloids.</title>
        <authorList>
            <person name="Wang B."/>
            <person name="Shu S."/>
            <person name="Song C."/>
            <person name="Liu Y."/>
        </authorList>
    </citation>
    <scope>NUCLEOTIDE SEQUENCE [LARGE SCALE GENOMIC DNA]</scope>
    <source>
        <strain evidence="1">HL-2020</strain>
        <tissue evidence="1">Leaf</tissue>
    </source>
</reference>
<organism evidence="1 2">
    <name type="scientific">Coptis chinensis</name>
    <dbReference type="NCBI Taxonomy" id="261450"/>
    <lineage>
        <taxon>Eukaryota</taxon>
        <taxon>Viridiplantae</taxon>
        <taxon>Streptophyta</taxon>
        <taxon>Embryophyta</taxon>
        <taxon>Tracheophyta</taxon>
        <taxon>Spermatophyta</taxon>
        <taxon>Magnoliopsida</taxon>
        <taxon>Ranunculales</taxon>
        <taxon>Ranunculaceae</taxon>
        <taxon>Coptidoideae</taxon>
        <taxon>Coptis</taxon>
    </lineage>
</organism>
<proteinExistence type="predicted"/>
<protein>
    <recommendedName>
        <fullName evidence="3">DUF4283 domain-containing protein</fullName>
    </recommendedName>
</protein>
<dbReference type="OrthoDB" id="998343at2759"/>
<evidence type="ECO:0008006" key="3">
    <source>
        <dbReference type="Google" id="ProtNLM"/>
    </source>
</evidence>
<dbReference type="PANTHER" id="PTHR31286:SF165">
    <property type="entry name" value="DUF4283 DOMAIN-CONTAINING PROTEIN"/>
    <property type="match status" value="1"/>
</dbReference>
<evidence type="ECO:0000313" key="1">
    <source>
        <dbReference type="EMBL" id="KAF9613159.1"/>
    </source>
</evidence>
<evidence type="ECO:0000313" key="2">
    <source>
        <dbReference type="Proteomes" id="UP000631114"/>
    </source>
</evidence>
<accession>A0A835IA83</accession>
<keyword evidence="2" id="KW-1185">Reference proteome</keyword>
<dbReference type="Proteomes" id="UP000631114">
    <property type="component" value="Unassembled WGS sequence"/>
</dbReference>
<gene>
    <name evidence="1" type="ORF">IFM89_005930</name>
</gene>
<name>A0A835IA83_9MAGN</name>
<dbReference type="EMBL" id="JADFTS010000003">
    <property type="protein sequence ID" value="KAF9613159.1"/>
    <property type="molecule type" value="Genomic_DNA"/>
</dbReference>
<comment type="caution">
    <text evidence="1">The sequence shown here is derived from an EMBL/GenBank/DDBJ whole genome shotgun (WGS) entry which is preliminary data.</text>
</comment>
<dbReference type="InterPro" id="IPR040256">
    <property type="entry name" value="At4g02000-like"/>
</dbReference>
<dbReference type="PANTHER" id="PTHR31286">
    <property type="entry name" value="GLYCINE-RICH CELL WALL STRUCTURAL PROTEIN 1.8-LIKE"/>
    <property type="match status" value="1"/>
</dbReference>
<sequence length="142" mass="15687">MEFSVQNSIATSPLTNTVLSRCSPIMDDGTAIVPLDLIEEGISEWMSTLEDKQMVLEGVPIFIVGKIFVIRPWSPEAENHRNKATTIPIWAKLSKVPKELWTKNGLSFLASIIGGPLYMDGATSMKQRLDFAKCLCHHSVGV</sequence>
<dbReference type="AlphaFoldDB" id="A0A835IA83"/>